<gene>
    <name evidence="3" type="ORF">SPTER_29270</name>
</gene>
<dbReference type="GO" id="GO:0045333">
    <property type="term" value="P:cellular respiration"/>
    <property type="evidence" value="ECO:0007669"/>
    <property type="project" value="UniProtKB-ARBA"/>
</dbReference>
<dbReference type="InterPro" id="IPR051457">
    <property type="entry name" value="2-oxoacid:Fd_oxidoreductase"/>
</dbReference>
<dbReference type="GO" id="GO:0030976">
    <property type="term" value="F:thiamine pyrophosphate binding"/>
    <property type="evidence" value="ECO:0007669"/>
    <property type="project" value="InterPro"/>
</dbReference>
<keyword evidence="1" id="KW-0560">Oxidoreductase</keyword>
<dbReference type="Gene3D" id="3.40.50.970">
    <property type="match status" value="1"/>
</dbReference>
<dbReference type="InterPro" id="IPR029061">
    <property type="entry name" value="THDP-binding"/>
</dbReference>
<keyword evidence="3" id="KW-0670">Pyruvate</keyword>
<dbReference type="PANTHER" id="PTHR48084:SF1">
    <property type="entry name" value="2-OXOGLUTARATE SYNTHASE SUBUNIT KORB"/>
    <property type="match status" value="1"/>
</dbReference>
<dbReference type="RefSeq" id="WP_144351022.1">
    <property type="nucleotide sequence ID" value="NZ_CP036259.1"/>
</dbReference>
<dbReference type="CDD" id="cd03375">
    <property type="entry name" value="TPP_OGFOR"/>
    <property type="match status" value="1"/>
</dbReference>
<dbReference type="SUPFAM" id="SSF52518">
    <property type="entry name" value="Thiamin diphosphate-binding fold (THDP-binding)"/>
    <property type="match status" value="1"/>
</dbReference>
<dbReference type="EMBL" id="CP036259">
    <property type="protein sequence ID" value="QDR81541.1"/>
    <property type="molecule type" value="Genomic_DNA"/>
</dbReference>
<name>A0A517DW17_9FIRM</name>
<protein>
    <submittedName>
        <fullName evidence="3">2-oxoacid:acceptor oxidoreductase, beta subunit, pyruvate/2-ketoisovalerate family</fullName>
    </submittedName>
</protein>
<evidence type="ECO:0000259" key="2">
    <source>
        <dbReference type="Pfam" id="PF02775"/>
    </source>
</evidence>
<evidence type="ECO:0000313" key="3">
    <source>
        <dbReference type="EMBL" id="QDR81541.1"/>
    </source>
</evidence>
<dbReference type="PANTHER" id="PTHR48084">
    <property type="entry name" value="2-OXOGLUTARATE OXIDOREDUCTASE SUBUNIT KORB-RELATED"/>
    <property type="match status" value="1"/>
</dbReference>
<proteinExistence type="predicted"/>
<feature type="domain" description="Thiamine pyrophosphate enzyme TPP-binding" evidence="2">
    <location>
        <begin position="54"/>
        <end position="195"/>
    </location>
</feature>
<dbReference type="Proteomes" id="UP000320776">
    <property type="component" value="Chromosome"/>
</dbReference>
<accession>A0A517DW17</accession>
<evidence type="ECO:0000256" key="1">
    <source>
        <dbReference type="ARBA" id="ARBA00023002"/>
    </source>
</evidence>
<dbReference type="OrthoDB" id="9775140at2"/>
<keyword evidence="4" id="KW-1185">Reference proteome</keyword>
<sequence length="277" mass="30265">MSSRDYIKEDQFPLFTCPGCTHGTVINAFVRAADELQLDRGKTVIVCAIGCAGRTPTYLDFNVLRVTHGRALAFATGIKLARPDVKVIVFMGDGDALAIGGNHFIHAARRNIDITSVVFRNEIYGMTGGQYSPTTPVGHKATTAPYGMIEPSFDTCELAASAGATYVARGDVYNVGNLYKVMKAALQHKGFAVVEALTSCPIQFGRRNKLADPAKMVERIKNMVVTKTAAEKLPPAELAEKFVIGEFVNTRKLELTERYAKLLDRRKKDTEVVITMG</sequence>
<dbReference type="Pfam" id="PF02775">
    <property type="entry name" value="TPP_enzyme_C"/>
    <property type="match status" value="1"/>
</dbReference>
<organism evidence="3 4">
    <name type="scientific">Sporomusa termitida</name>
    <dbReference type="NCBI Taxonomy" id="2377"/>
    <lineage>
        <taxon>Bacteria</taxon>
        <taxon>Bacillati</taxon>
        <taxon>Bacillota</taxon>
        <taxon>Negativicutes</taxon>
        <taxon>Selenomonadales</taxon>
        <taxon>Sporomusaceae</taxon>
        <taxon>Sporomusa</taxon>
    </lineage>
</organism>
<dbReference type="GO" id="GO:0016625">
    <property type="term" value="F:oxidoreductase activity, acting on the aldehyde or oxo group of donors, iron-sulfur protein as acceptor"/>
    <property type="evidence" value="ECO:0007669"/>
    <property type="project" value="UniProtKB-ARBA"/>
</dbReference>
<evidence type="ECO:0000313" key="4">
    <source>
        <dbReference type="Proteomes" id="UP000320776"/>
    </source>
</evidence>
<dbReference type="InterPro" id="IPR011766">
    <property type="entry name" value="TPP_enzyme_TPP-bd"/>
</dbReference>
<dbReference type="KEGG" id="sted:SPTER_29270"/>
<dbReference type="AlphaFoldDB" id="A0A517DW17"/>
<reference evidence="3 4" key="1">
    <citation type="submission" date="2019-02" db="EMBL/GenBank/DDBJ databases">
        <title>Closed genome of Sporomusa termitida DSM 4440.</title>
        <authorList>
            <person name="Poehlein A."/>
            <person name="Daniel R."/>
        </authorList>
    </citation>
    <scope>NUCLEOTIDE SEQUENCE [LARGE SCALE GENOMIC DNA]</scope>
    <source>
        <strain evidence="3 4">DSM 4440</strain>
    </source>
</reference>